<gene>
    <name evidence="2" type="ORF">SteCoe_19462</name>
</gene>
<evidence type="ECO:0000313" key="2">
    <source>
        <dbReference type="EMBL" id="OMJ80308.1"/>
    </source>
</evidence>
<evidence type="ECO:0000313" key="3">
    <source>
        <dbReference type="Proteomes" id="UP000187209"/>
    </source>
</evidence>
<dbReference type="OrthoDB" id="2305494at2759"/>
<accession>A0A1R2BU27</accession>
<protein>
    <submittedName>
        <fullName evidence="2">Uncharacterized protein</fullName>
    </submittedName>
</protein>
<dbReference type="Proteomes" id="UP000187209">
    <property type="component" value="Unassembled WGS sequence"/>
</dbReference>
<comment type="caution">
    <text evidence="2">The sequence shown here is derived from an EMBL/GenBank/DDBJ whole genome shotgun (WGS) entry which is preliminary data.</text>
</comment>
<feature type="coiled-coil region" evidence="1">
    <location>
        <begin position="67"/>
        <end position="124"/>
    </location>
</feature>
<sequence>MASKSPARIPKNSLELLRKENSELRKHLKDLSERFDQVILSKTTKKPSIKNIKPTIQQELINTQKILQLYKKEKKILKDRLSTLKDTNYEDQLSEKVEKLHKHLENLEKTKKNTEISYKKLSSLSPQPDPTEDYNNMLFTKYNLIKKIDLTEQLLSDNIRISNENKIKISNLEKKLIKLEQMTGDYLDKKIKQTQLNKSVNNKSRKQLVLANQINSKSTVLISKIKGLEVKLRFLKDDENNMSTIIKEKSMIALRMKGDIDKKIRIKFWDKDDIFRSTSVEHKREEKSFLDMFSGKYDKR</sequence>
<dbReference type="AlphaFoldDB" id="A0A1R2BU27"/>
<reference evidence="2 3" key="1">
    <citation type="submission" date="2016-11" db="EMBL/GenBank/DDBJ databases">
        <title>The macronuclear genome of Stentor coeruleus: a giant cell with tiny introns.</title>
        <authorList>
            <person name="Slabodnick M."/>
            <person name="Ruby J.G."/>
            <person name="Reiff S.B."/>
            <person name="Swart E.C."/>
            <person name="Gosai S."/>
            <person name="Prabakaran S."/>
            <person name="Witkowska E."/>
            <person name="Larue G.E."/>
            <person name="Fisher S."/>
            <person name="Freeman R.M."/>
            <person name="Gunawardena J."/>
            <person name="Chu W."/>
            <person name="Stover N.A."/>
            <person name="Gregory B.D."/>
            <person name="Nowacki M."/>
            <person name="Derisi J."/>
            <person name="Roy S.W."/>
            <person name="Marshall W.F."/>
            <person name="Sood P."/>
        </authorList>
    </citation>
    <scope>NUCLEOTIDE SEQUENCE [LARGE SCALE GENOMIC DNA]</scope>
    <source>
        <strain evidence="2">WM001</strain>
    </source>
</reference>
<evidence type="ECO:0000256" key="1">
    <source>
        <dbReference type="SAM" id="Coils"/>
    </source>
</evidence>
<keyword evidence="3" id="KW-1185">Reference proteome</keyword>
<dbReference type="EMBL" id="MPUH01000429">
    <property type="protein sequence ID" value="OMJ80308.1"/>
    <property type="molecule type" value="Genomic_DNA"/>
</dbReference>
<keyword evidence="1" id="KW-0175">Coiled coil</keyword>
<name>A0A1R2BU27_9CILI</name>
<organism evidence="2 3">
    <name type="scientific">Stentor coeruleus</name>
    <dbReference type="NCBI Taxonomy" id="5963"/>
    <lineage>
        <taxon>Eukaryota</taxon>
        <taxon>Sar</taxon>
        <taxon>Alveolata</taxon>
        <taxon>Ciliophora</taxon>
        <taxon>Postciliodesmatophora</taxon>
        <taxon>Heterotrichea</taxon>
        <taxon>Heterotrichida</taxon>
        <taxon>Stentoridae</taxon>
        <taxon>Stentor</taxon>
    </lineage>
</organism>
<proteinExistence type="predicted"/>